<name>A0ABS1CN52_9GAMM</name>
<dbReference type="CDD" id="cd12919">
    <property type="entry name" value="VKOR_2"/>
    <property type="match status" value="1"/>
</dbReference>
<keyword evidence="9" id="KW-0676">Redox-active center</keyword>
<dbReference type="InterPro" id="IPR050177">
    <property type="entry name" value="Lipid_A_modif_metabolic_enz"/>
</dbReference>
<feature type="transmembrane region" description="Helical" evidence="10">
    <location>
        <begin position="797"/>
        <end position="814"/>
    </location>
</feature>
<dbReference type="Pfam" id="PF03779">
    <property type="entry name" value="SPW"/>
    <property type="match status" value="1"/>
</dbReference>
<comment type="similarity">
    <text evidence="2">Belongs to the VKOR family.</text>
</comment>
<feature type="transmembrane region" description="Helical" evidence="10">
    <location>
        <begin position="457"/>
        <end position="475"/>
    </location>
</feature>
<sequence length="831" mass="90425">MPLRETQQAGQHKRRRQRPVVLVTGSNGVIGRALAQSLGEHCELVGLDLQCDGANHHCIETDLTDDASVAAALERVAREHGREIAVVFHLAAYYDLSGDDHPLYQALNVDGTRRLLRALKADFTVELLVYASTMLVHAPTVPGVPLTEDAPLKAKWAYPQSKLAAERAVREEHGDLPTVLLRIAGLYTDDCGSPFIAHQIQRLYERRVTASLYAGNPSRGQTFIHIDDLLTLCDRLVEHRRDFTEVTPLLAGEPEVMSYQALQNRLAELLHGVEGWRTHSVPQPIAAAGAWLQERAEPVVPDALDRGEEPFIKPFMTALADDHYEIDIGRARKRLSWSPRHRLRETLPRMVDALKADPVGWYQRHQLTPPPWLTTAAEADYDPDVIRATFERTRRDEHDATRWAHCVNIGLGAWLLASPATLGYASQAMTVSDVAAGAAVMLLASLSLSWRLGWARLATAAVGLWLMLAPLVFWAPEPAAYLNGTLVGALVFCFAVVVAPMPGISPMAKLTGPTVPPGWDYSPSDWTQRLPIIALALVGLLIARYLAAYQLGHIETAWDPFFGDGTERVITSSLSEAWPVPNAGLGAFVYLLEIVTGLLGGRARWRTMPWVVVLFGMLIVPLGAVSIFLIILQPTLIGTWCTLCLVAALAMLLQIPYAYDELAATFQFLLQRRRRGKSVLRVFLFGDTADGEDAAAGARSELDRPAGAVLREVFGGGVRLPWTLALSALIGVGLMGTRLLFDTTGAQAHSDHLLGALVVSVSIAALGEVGRPLRWANLLLGAGLMGATFLLDGGSQLADTAGIAAGALLMVLAAPRGKIAHRYGGWSRYIV</sequence>
<feature type="domain" description="Vitamin K epoxide reductase" evidence="13">
    <location>
        <begin position="531"/>
        <end position="658"/>
    </location>
</feature>
<evidence type="ECO:0000256" key="5">
    <source>
        <dbReference type="ARBA" id="ARBA00022989"/>
    </source>
</evidence>
<evidence type="ECO:0000313" key="15">
    <source>
        <dbReference type="Proteomes" id="UP000748752"/>
    </source>
</evidence>
<dbReference type="InterPro" id="IPR005530">
    <property type="entry name" value="SPW"/>
</dbReference>
<keyword evidence="8" id="KW-1015">Disulfide bond</keyword>
<proteinExistence type="inferred from homology"/>
<dbReference type="RefSeq" id="WP_200241707.1">
    <property type="nucleotide sequence ID" value="NZ_NRRV01000080.1"/>
</dbReference>
<feature type="transmembrane region" description="Helical" evidence="10">
    <location>
        <begin position="608"/>
        <end position="631"/>
    </location>
</feature>
<dbReference type="InterPro" id="IPR036291">
    <property type="entry name" value="NAD(P)-bd_dom_sf"/>
</dbReference>
<evidence type="ECO:0000256" key="4">
    <source>
        <dbReference type="ARBA" id="ARBA00022719"/>
    </source>
</evidence>
<evidence type="ECO:0000256" key="10">
    <source>
        <dbReference type="SAM" id="Phobius"/>
    </source>
</evidence>
<feature type="transmembrane region" description="Helical" evidence="10">
    <location>
        <begin position="583"/>
        <end position="601"/>
    </location>
</feature>
<evidence type="ECO:0000256" key="3">
    <source>
        <dbReference type="ARBA" id="ARBA00022692"/>
    </source>
</evidence>
<feature type="transmembrane region" description="Helical" evidence="10">
    <location>
        <begin position="720"/>
        <end position="741"/>
    </location>
</feature>
<accession>A0ABS1CN52</accession>
<evidence type="ECO:0000256" key="2">
    <source>
        <dbReference type="ARBA" id="ARBA00006214"/>
    </source>
</evidence>
<evidence type="ECO:0000259" key="11">
    <source>
        <dbReference type="Pfam" id="PF01370"/>
    </source>
</evidence>
<dbReference type="Gene3D" id="1.20.1440.130">
    <property type="entry name" value="VKOR domain"/>
    <property type="match status" value="1"/>
</dbReference>
<evidence type="ECO:0000259" key="13">
    <source>
        <dbReference type="Pfam" id="PF07884"/>
    </source>
</evidence>
<evidence type="ECO:0000256" key="8">
    <source>
        <dbReference type="ARBA" id="ARBA00023157"/>
    </source>
</evidence>
<reference evidence="14 15" key="1">
    <citation type="journal article" date="2020" name="Microorganisms">
        <title>Osmotic Adaptation and Compatible Solute Biosynthesis of Phototrophic Bacteria as Revealed from Genome Analyses.</title>
        <authorList>
            <person name="Imhoff J.F."/>
            <person name="Rahn T."/>
            <person name="Kunzel S."/>
            <person name="Keller A."/>
            <person name="Neulinger S.C."/>
        </authorList>
    </citation>
    <scope>NUCLEOTIDE SEQUENCE [LARGE SCALE GENOMIC DNA]</scope>
    <source>
        <strain evidence="14 15">DSM 6210</strain>
    </source>
</reference>
<keyword evidence="7 10" id="KW-0472">Membrane</keyword>
<evidence type="ECO:0000256" key="7">
    <source>
        <dbReference type="ARBA" id="ARBA00023136"/>
    </source>
</evidence>
<protein>
    <submittedName>
        <fullName evidence="14">DNA polymerase III subunit epsilon</fullName>
    </submittedName>
</protein>
<evidence type="ECO:0000256" key="9">
    <source>
        <dbReference type="ARBA" id="ARBA00023284"/>
    </source>
</evidence>
<dbReference type="Pfam" id="PF01370">
    <property type="entry name" value="Epimerase"/>
    <property type="match status" value="1"/>
</dbReference>
<evidence type="ECO:0000256" key="6">
    <source>
        <dbReference type="ARBA" id="ARBA00023002"/>
    </source>
</evidence>
<feature type="transmembrane region" description="Helical" evidence="10">
    <location>
        <begin position="481"/>
        <end position="499"/>
    </location>
</feature>
<keyword evidence="6" id="KW-0560">Oxidoreductase</keyword>
<gene>
    <name evidence="14" type="ORF">CKO31_21870</name>
</gene>
<dbReference type="EMBL" id="NRRV01000080">
    <property type="protein sequence ID" value="MBK1633351.1"/>
    <property type="molecule type" value="Genomic_DNA"/>
</dbReference>
<feature type="domain" description="NAD-dependent epimerase/dehydratase" evidence="11">
    <location>
        <begin position="21"/>
        <end position="241"/>
    </location>
</feature>
<organism evidence="14 15">
    <name type="scientific">Thiohalocapsa halophila</name>
    <dbReference type="NCBI Taxonomy" id="69359"/>
    <lineage>
        <taxon>Bacteria</taxon>
        <taxon>Pseudomonadati</taxon>
        <taxon>Pseudomonadota</taxon>
        <taxon>Gammaproteobacteria</taxon>
        <taxon>Chromatiales</taxon>
        <taxon>Chromatiaceae</taxon>
        <taxon>Thiohalocapsa</taxon>
    </lineage>
</organism>
<feature type="domain" description="SPW repeat-containing integral membrane" evidence="12">
    <location>
        <begin position="403"/>
        <end position="495"/>
    </location>
</feature>
<dbReference type="InterPro" id="IPR038354">
    <property type="entry name" value="VKOR_sf"/>
</dbReference>
<dbReference type="Gene3D" id="3.40.50.720">
    <property type="entry name" value="NAD(P)-binding Rossmann-like Domain"/>
    <property type="match status" value="1"/>
</dbReference>
<dbReference type="Pfam" id="PF07884">
    <property type="entry name" value="VKOR"/>
    <property type="match status" value="1"/>
</dbReference>
<evidence type="ECO:0000256" key="1">
    <source>
        <dbReference type="ARBA" id="ARBA00004141"/>
    </source>
</evidence>
<comment type="caution">
    <text evidence="14">The sequence shown here is derived from an EMBL/GenBank/DDBJ whole genome shotgun (WGS) entry which is preliminary data.</text>
</comment>
<feature type="transmembrane region" description="Helical" evidence="10">
    <location>
        <begin position="532"/>
        <end position="552"/>
    </location>
</feature>
<evidence type="ECO:0000259" key="12">
    <source>
        <dbReference type="Pfam" id="PF03779"/>
    </source>
</evidence>
<dbReference type="PANTHER" id="PTHR43245">
    <property type="entry name" value="BIFUNCTIONAL POLYMYXIN RESISTANCE PROTEIN ARNA"/>
    <property type="match status" value="1"/>
</dbReference>
<dbReference type="InterPro" id="IPR001509">
    <property type="entry name" value="Epimerase_deHydtase"/>
</dbReference>
<dbReference type="SUPFAM" id="SSF51735">
    <property type="entry name" value="NAD(P)-binding Rossmann-fold domains"/>
    <property type="match status" value="1"/>
</dbReference>
<feature type="transmembrane region" description="Helical" evidence="10">
    <location>
        <begin position="637"/>
        <end position="659"/>
    </location>
</feature>
<keyword evidence="15" id="KW-1185">Reference proteome</keyword>
<feature type="transmembrane region" description="Helical" evidence="10">
    <location>
        <begin position="753"/>
        <end position="770"/>
    </location>
</feature>
<dbReference type="Proteomes" id="UP000748752">
    <property type="component" value="Unassembled WGS sequence"/>
</dbReference>
<keyword evidence="3 10" id="KW-0812">Transmembrane</keyword>
<keyword evidence="4" id="KW-0874">Quinone</keyword>
<dbReference type="InterPro" id="IPR012932">
    <property type="entry name" value="VKOR"/>
</dbReference>
<keyword evidence="5 10" id="KW-1133">Transmembrane helix</keyword>
<evidence type="ECO:0000313" key="14">
    <source>
        <dbReference type="EMBL" id="MBK1633351.1"/>
    </source>
</evidence>
<comment type="subcellular location">
    <subcellularLocation>
        <location evidence="1">Membrane</location>
        <topology evidence="1">Multi-pass membrane protein</topology>
    </subcellularLocation>
</comment>